<keyword evidence="1" id="KW-1133">Transmembrane helix</keyword>
<gene>
    <name evidence="2" type="ORF">GGQ59_000783</name>
</gene>
<keyword evidence="3" id="KW-1185">Reference proteome</keyword>
<dbReference type="Pfam" id="PF11911">
    <property type="entry name" value="DUF3429"/>
    <property type="match status" value="1"/>
</dbReference>
<evidence type="ECO:0000256" key="1">
    <source>
        <dbReference type="SAM" id="Phobius"/>
    </source>
</evidence>
<comment type="caution">
    <text evidence="2">The sequence shown here is derived from an EMBL/GenBank/DDBJ whole genome shotgun (WGS) entry which is preliminary data.</text>
</comment>
<feature type="transmembrane region" description="Helical" evidence="1">
    <location>
        <begin position="12"/>
        <end position="32"/>
    </location>
</feature>
<keyword evidence="1" id="KW-0812">Transmembrane</keyword>
<dbReference type="AlphaFoldDB" id="A0A840I1X3"/>
<proteinExistence type="predicted"/>
<protein>
    <recommendedName>
        <fullName evidence="4">DUF3429 domain-containing protein</fullName>
    </recommendedName>
</protein>
<evidence type="ECO:0000313" key="2">
    <source>
        <dbReference type="EMBL" id="MBB4658283.1"/>
    </source>
</evidence>
<dbReference type="PANTHER" id="PTHR15887">
    <property type="entry name" value="TRANSMEMBRANE PROTEIN 69"/>
    <property type="match status" value="1"/>
</dbReference>
<name>A0A840I1X3_9PROT</name>
<dbReference type="Proteomes" id="UP000563524">
    <property type="component" value="Unassembled WGS sequence"/>
</dbReference>
<dbReference type="PANTHER" id="PTHR15887:SF1">
    <property type="entry name" value="TRANSMEMBRANE PROTEIN 69"/>
    <property type="match status" value="1"/>
</dbReference>
<accession>A0A840I1X3</accession>
<organism evidence="2 3">
    <name type="scientific">Parvularcula dongshanensis</name>
    <dbReference type="NCBI Taxonomy" id="1173995"/>
    <lineage>
        <taxon>Bacteria</taxon>
        <taxon>Pseudomonadati</taxon>
        <taxon>Pseudomonadota</taxon>
        <taxon>Alphaproteobacteria</taxon>
        <taxon>Parvularculales</taxon>
        <taxon>Parvularculaceae</taxon>
        <taxon>Parvularcula</taxon>
    </lineage>
</organism>
<sequence>MTPEGQVRRDAQALGYAGLLPFAAGALAPWVFPAFANAFLGWLLAYGAVILSFMGGARWALAMTSPEARQGRLFSGLLAAVAPALLAWAMLVPEAILPIPLAFRLIVLGVGFALLLLDDRAGARAGEGPAWWAPLRTRLTIGVEAALAVAALRALTA</sequence>
<dbReference type="RefSeq" id="WP_183815985.1">
    <property type="nucleotide sequence ID" value="NZ_JACHOB010000001.1"/>
</dbReference>
<dbReference type="InterPro" id="IPR021836">
    <property type="entry name" value="DUF3429"/>
</dbReference>
<evidence type="ECO:0008006" key="4">
    <source>
        <dbReference type="Google" id="ProtNLM"/>
    </source>
</evidence>
<feature type="transmembrane region" description="Helical" evidence="1">
    <location>
        <begin position="97"/>
        <end position="117"/>
    </location>
</feature>
<keyword evidence="1" id="KW-0472">Membrane</keyword>
<feature type="transmembrane region" description="Helical" evidence="1">
    <location>
        <begin position="38"/>
        <end position="61"/>
    </location>
</feature>
<feature type="transmembrane region" description="Helical" evidence="1">
    <location>
        <begin position="73"/>
        <end position="91"/>
    </location>
</feature>
<reference evidence="2 3" key="1">
    <citation type="submission" date="2020-08" db="EMBL/GenBank/DDBJ databases">
        <title>Genomic Encyclopedia of Type Strains, Phase IV (KMG-IV): sequencing the most valuable type-strain genomes for metagenomic binning, comparative biology and taxonomic classification.</title>
        <authorList>
            <person name="Goeker M."/>
        </authorList>
    </citation>
    <scope>NUCLEOTIDE SEQUENCE [LARGE SCALE GENOMIC DNA]</scope>
    <source>
        <strain evidence="2 3">DSM 102850</strain>
    </source>
</reference>
<dbReference type="EMBL" id="JACHOB010000001">
    <property type="protein sequence ID" value="MBB4658283.1"/>
    <property type="molecule type" value="Genomic_DNA"/>
</dbReference>
<evidence type="ECO:0000313" key="3">
    <source>
        <dbReference type="Proteomes" id="UP000563524"/>
    </source>
</evidence>